<dbReference type="SUPFAM" id="SSF54695">
    <property type="entry name" value="POZ domain"/>
    <property type="match status" value="1"/>
</dbReference>
<reference evidence="3" key="1">
    <citation type="submission" date="2022-01" db="EMBL/GenBank/DDBJ databases">
        <authorList>
            <person name="King R."/>
        </authorList>
    </citation>
    <scope>NUCLEOTIDE SEQUENCE</scope>
</reference>
<dbReference type="AlphaFoldDB" id="A0A9N9TYS7"/>
<name>A0A9N9TYS7_PHYSR</name>
<dbReference type="InterPro" id="IPR016024">
    <property type="entry name" value="ARM-type_fold"/>
</dbReference>
<sequence>MSGKFEDNLRALCEEQNTKNLFKLLNIIRKEVDWPRNKQNIMSIRKDSYLKHFVNILQSQHHRHVIDVCLSIIGNCAMDRSCAREMFGAYNIISSINHVLKRFPKEDSINGRVFRILGNLLHHETEWATVIINRKPQIVTHLTDLLLTCSNDNKTKDKHSEATILMAIRTLRYLINQSTVKLLIKKHQSLSAVGALFIKSSQDWLKDQSNDQVLNAIVNLLYIFSRYKDYSMVLELKTTEKGNALERLTDVLLLCPKKIIKIIMNLIRISRLKSDLPVRDICNKFVLELSNKNIDGRRFDGECSDYVKCLCFLLDHPANRNDRQCSEAVPLLVSILGKLNTATEAELQGCILIVDTLNKCQYEESLVREQLKCGVLDVLVDRMRGLVDDSDITNEHAFKKGLKRKSSPLLSRYLLEGEVDSGCGRKRSCTCGSCSYNWSLLYSSSITALPQSISEESRMRQGQLSPVSSDDEFCYAGNSRFDRSPSPCSSSSSDYAGLSWTSPTSSPQLNNEMYSDSDDYSPVCSEADCNEFPSNAPAEVEGSDGSDPNSECGEVEENSQFDDVLEESNAGTLKIKLVLEIIKLIKSYVKIQPPVMQLGSEHLLMALLNCSEFFNAHVNPACVVCDILHSHVYLIPLMRTAFVEKVYGMTEFLHTNYCSICGNRSYIGKMVLNRLTVLAECAAGKGDIAHELLRGAVEVRRQIALVVPYVIENRNILSKLLLDCGGLGVLMQLLQEDAELKKRTIKVLCALASKKLKIANPKKVTIDVKDKLVAPNSSQSDYPVNIVTFKLDDGGRVTANRTFLTEKSVYFSSLLSGHFKESGETEVDLHNVRFETLRCLMQLLDCTKALEKADIDTLLDVVVLSDRYLMNDICCDVTNYIEKHKISAKTVPVIYKWSMESGLDFLRVESVAFALVASVVDDVRYVMFNELFDLGYVEELTDDIQKLLVRYLSCTPLR</sequence>
<keyword evidence="4" id="KW-1185">Reference proteome</keyword>
<evidence type="ECO:0000313" key="3">
    <source>
        <dbReference type="EMBL" id="CAG9864559.1"/>
    </source>
</evidence>
<dbReference type="InterPro" id="IPR055445">
    <property type="entry name" value="ARM_ARMC5"/>
</dbReference>
<dbReference type="GO" id="GO:0005829">
    <property type="term" value="C:cytosol"/>
    <property type="evidence" value="ECO:0007669"/>
    <property type="project" value="TreeGrafter"/>
</dbReference>
<dbReference type="OrthoDB" id="6086604at2759"/>
<feature type="compositionally biased region" description="Polar residues" evidence="1">
    <location>
        <begin position="499"/>
        <end position="514"/>
    </location>
</feature>
<evidence type="ECO:0000259" key="2">
    <source>
        <dbReference type="PROSITE" id="PS50097"/>
    </source>
</evidence>
<organism evidence="3 4">
    <name type="scientific">Phyllotreta striolata</name>
    <name type="common">Striped flea beetle</name>
    <name type="synonym">Crioceris striolata</name>
    <dbReference type="NCBI Taxonomy" id="444603"/>
    <lineage>
        <taxon>Eukaryota</taxon>
        <taxon>Metazoa</taxon>
        <taxon>Ecdysozoa</taxon>
        <taxon>Arthropoda</taxon>
        <taxon>Hexapoda</taxon>
        <taxon>Insecta</taxon>
        <taxon>Pterygota</taxon>
        <taxon>Neoptera</taxon>
        <taxon>Endopterygota</taxon>
        <taxon>Coleoptera</taxon>
        <taxon>Polyphaga</taxon>
        <taxon>Cucujiformia</taxon>
        <taxon>Chrysomeloidea</taxon>
        <taxon>Chrysomelidae</taxon>
        <taxon>Galerucinae</taxon>
        <taxon>Alticini</taxon>
        <taxon>Phyllotreta</taxon>
    </lineage>
</organism>
<dbReference type="GO" id="GO:0009653">
    <property type="term" value="P:anatomical structure morphogenesis"/>
    <property type="evidence" value="ECO:0007669"/>
    <property type="project" value="TreeGrafter"/>
</dbReference>
<feature type="region of interest" description="Disordered" evidence="1">
    <location>
        <begin position="482"/>
        <end position="522"/>
    </location>
</feature>
<protein>
    <recommendedName>
        <fullName evidence="2">BTB domain-containing protein</fullName>
    </recommendedName>
</protein>
<proteinExistence type="predicted"/>
<dbReference type="PROSITE" id="PS50097">
    <property type="entry name" value="BTB"/>
    <property type="match status" value="1"/>
</dbReference>
<dbReference type="Pfam" id="PF24768">
    <property type="entry name" value="ARM_ARMC5"/>
    <property type="match status" value="1"/>
</dbReference>
<evidence type="ECO:0000313" key="4">
    <source>
        <dbReference type="Proteomes" id="UP001153712"/>
    </source>
</evidence>
<dbReference type="SUPFAM" id="SSF48371">
    <property type="entry name" value="ARM repeat"/>
    <property type="match status" value="2"/>
</dbReference>
<dbReference type="PANTHER" id="PTHR23312:SF8">
    <property type="entry name" value="ARMADILLO REPEAT-CONTAINING PROTEIN 5"/>
    <property type="match status" value="1"/>
</dbReference>
<dbReference type="Gene3D" id="1.25.10.10">
    <property type="entry name" value="Leucine-rich Repeat Variant"/>
    <property type="match status" value="1"/>
</dbReference>
<feature type="domain" description="BTB" evidence="2">
    <location>
        <begin position="785"/>
        <end position="844"/>
    </location>
</feature>
<dbReference type="Pfam" id="PF00651">
    <property type="entry name" value="BTB"/>
    <property type="match status" value="1"/>
</dbReference>
<gene>
    <name evidence="3" type="ORF">PHYEVI_LOCUS10812</name>
</gene>
<dbReference type="Proteomes" id="UP001153712">
    <property type="component" value="Chromosome 8"/>
</dbReference>
<dbReference type="EMBL" id="OU900101">
    <property type="protein sequence ID" value="CAG9864559.1"/>
    <property type="molecule type" value="Genomic_DNA"/>
</dbReference>
<evidence type="ECO:0000256" key="1">
    <source>
        <dbReference type="SAM" id="MobiDB-lite"/>
    </source>
</evidence>
<dbReference type="SMART" id="SM00225">
    <property type="entry name" value="BTB"/>
    <property type="match status" value="1"/>
</dbReference>
<dbReference type="InterPro" id="IPR011989">
    <property type="entry name" value="ARM-like"/>
</dbReference>
<dbReference type="InterPro" id="IPR011333">
    <property type="entry name" value="SKP1/BTB/POZ_sf"/>
</dbReference>
<feature type="region of interest" description="Disordered" evidence="1">
    <location>
        <begin position="535"/>
        <end position="559"/>
    </location>
</feature>
<dbReference type="InterPro" id="IPR000210">
    <property type="entry name" value="BTB/POZ_dom"/>
</dbReference>
<dbReference type="Gene3D" id="3.30.710.10">
    <property type="entry name" value="Potassium Channel Kv1.1, Chain A"/>
    <property type="match status" value="1"/>
</dbReference>
<accession>A0A9N9TYS7</accession>
<dbReference type="PANTHER" id="PTHR23312">
    <property type="entry name" value="ARMC5 ARMADILLO REPEAT-CONTAINING -RELATED"/>
    <property type="match status" value="1"/>
</dbReference>
<feature type="compositionally biased region" description="Low complexity" evidence="1">
    <location>
        <begin position="484"/>
        <end position="494"/>
    </location>
</feature>